<accession>A0A0N0DS47</accession>
<dbReference type="EMBL" id="LGTL01000026">
    <property type="protein sequence ID" value="KPA75081.1"/>
    <property type="molecule type" value="Genomic_DNA"/>
</dbReference>
<evidence type="ECO:0000313" key="1">
    <source>
        <dbReference type="EMBL" id="KPA75081.1"/>
    </source>
</evidence>
<reference evidence="1 2" key="1">
    <citation type="submission" date="2015-07" db="EMBL/GenBank/DDBJ databases">
        <title>High-quality genome of monoxenous trypanosomatid Leptomonas pyrrhocoris.</title>
        <authorList>
            <person name="Flegontov P."/>
            <person name="Butenko A."/>
            <person name="Firsov S."/>
            <person name="Vlcek C."/>
            <person name="Logacheva M.D."/>
            <person name="Field M."/>
            <person name="Filatov D."/>
            <person name="Flegontova O."/>
            <person name="Gerasimov E."/>
            <person name="Jackson A.P."/>
            <person name="Kelly S."/>
            <person name="Opperdoes F."/>
            <person name="O'Reilly A."/>
            <person name="Votypka J."/>
            <person name="Yurchenko V."/>
            <person name="Lukes J."/>
        </authorList>
    </citation>
    <scope>NUCLEOTIDE SEQUENCE [LARGE SCALE GENOMIC DNA]</scope>
    <source>
        <strain evidence="1">H10</strain>
    </source>
</reference>
<dbReference type="Proteomes" id="UP000037923">
    <property type="component" value="Unassembled WGS sequence"/>
</dbReference>
<gene>
    <name evidence="1" type="ORF">ABB37_08759</name>
</gene>
<organism evidence="1 2">
    <name type="scientific">Leptomonas pyrrhocoris</name>
    <name type="common">Firebug parasite</name>
    <dbReference type="NCBI Taxonomy" id="157538"/>
    <lineage>
        <taxon>Eukaryota</taxon>
        <taxon>Discoba</taxon>
        <taxon>Euglenozoa</taxon>
        <taxon>Kinetoplastea</taxon>
        <taxon>Metakinetoplastina</taxon>
        <taxon>Trypanosomatida</taxon>
        <taxon>Trypanosomatidae</taxon>
        <taxon>Leishmaniinae</taxon>
        <taxon>Leptomonas</taxon>
    </lineage>
</organism>
<protein>
    <submittedName>
        <fullName evidence="1">Uncharacterized protein</fullName>
    </submittedName>
</protein>
<dbReference type="RefSeq" id="XP_015653520.1">
    <property type="nucleotide sequence ID" value="XM_015807862.1"/>
</dbReference>
<keyword evidence="2" id="KW-1185">Reference proteome</keyword>
<evidence type="ECO:0000313" key="2">
    <source>
        <dbReference type="Proteomes" id="UP000037923"/>
    </source>
</evidence>
<sequence>MLCRRRSAHLRIHVGAPRFSMYIPSLRKAKKKTHLPFHPNSDTSTHRGFLVQMRFNHTSVTMHMYVRCVLQPVYPYYFFPTGFIMYYHFESLLLLLFEELIFKCQNIY</sequence>
<dbReference type="GeneID" id="26909042"/>
<proteinExistence type="predicted"/>
<name>A0A0N0DS47_LEPPY</name>
<comment type="caution">
    <text evidence="1">The sequence shown here is derived from an EMBL/GenBank/DDBJ whole genome shotgun (WGS) entry which is preliminary data.</text>
</comment>
<dbReference type="VEuPathDB" id="TriTrypDB:LpyrH10_26_0540"/>
<dbReference type="AlphaFoldDB" id="A0A0N0DS47"/>